<dbReference type="OrthoDB" id="194468at2759"/>
<dbReference type="PANTHER" id="PTHR11647">
    <property type="entry name" value="HYDRANTOINASE/DIHYDROPYRIMIDINASE FAMILY MEMBER"/>
    <property type="match status" value="1"/>
</dbReference>
<dbReference type="Proteomes" id="UP000649617">
    <property type="component" value="Unassembled WGS sequence"/>
</dbReference>
<dbReference type="Gene3D" id="3.20.20.140">
    <property type="entry name" value="Metal-dependent hydrolases"/>
    <property type="match status" value="2"/>
</dbReference>
<dbReference type="InterPro" id="IPR011059">
    <property type="entry name" value="Metal-dep_hydrolase_composite"/>
</dbReference>
<accession>A0A812IKE4</accession>
<protein>
    <submittedName>
        <fullName evidence="3">Dan protein</fullName>
    </submittedName>
</protein>
<organism evidence="3 4">
    <name type="scientific">Symbiodinium pilosum</name>
    <name type="common">Dinoflagellate</name>
    <dbReference type="NCBI Taxonomy" id="2952"/>
    <lineage>
        <taxon>Eukaryota</taxon>
        <taxon>Sar</taxon>
        <taxon>Alveolata</taxon>
        <taxon>Dinophyceae</taxon>
        <taxon>Suessiales</taxon>
        <taxon>Symbiodiniaceae</taxon>
        <taxon>Symbiodinium</taxon>
    </lineage>
</organism>
<comment type="caution">
    <text evidence="3">The sequence shown here is derived from an EMBL/GenBank/DDBJ whole genome shotgun (WGS) entry which is preliminary data.</text>
</comment>
<evidence type="ECO:0000256" key="1">
    <source>
        <dbReference type="ARBA" id="ARBA00008829"/>
    </source>
</evidence>
<reference evidence="3" key="1">
    <citation type="submission" date="2021-02" db="EMBL/GenBank/DDBJ databases">
        <authorList>
            <person name="Dougan E. K."/>
            <person name="Rhodes N."/>
            <person name="Thang M."/>
            <person name="Chan C."/>
        </authorList>
    </citation>
    <scope>NUCLEOTIDE SEQUENCE</scope>
</reference>
<comment type="similarity">
    <text evidence="1">Belongs to the metallo-dependent hydrolases superfamily. Hydantoinase/dihydropyrimidinase family.</text>
</comment>
<dbReference type="AlphaFoldDB" id="A0A812IKE4"/>
<dbReference type="InterPro" id="IPR013108">
    <property type="entry name" value="Amidohydro_3"/>
</dbReference>
<dbReference type="Pfam" id="PF07969">
    <property type="entry name" value="Amidohydro_3"/>
    <property type="match status" value="1"/>
</dbReference>
<dbReference type="InterPro" id="IPR050378">
    <property type="entry name" value="Metallo-dep_Hydrolases_sf"/>
</dbReference>
<gene>
    <name evidence="3" type="primary">dan</name>
    <name evidence="3" type="ORF">SPIL2461_LOCUS11</name>
</gene>
<dbReference type="InterPro" id="IPR032466">
    <property type="entry name" value="Metal_Hydrolase"/>
</dbReference>
<dbReference type="GO" id="GO:0016812">
    <property type="term" value="F:hydrolase activity, acting on carbon-nitrogen (but not peptide) bonds, in cyclic amides"/>
    <property type="evidence" value="ECO:0007669"/>
    <property type="project" value="TreeGrafter"/>
</dbReference>
<name>A0A812IKE4_SYMPI</name>
<dbReference type="SUPFAM" id="SSF51338">
    <property type="entry name" value="Composite domain of metallo-dependent hydrolases"/>
    <property type="match status" value="2"/>
</dbReference>
<keyword evidence="4" id="KW-1185">Reference proteome</keyword>
<dbReference type="GO" id="GO:0005829">
    <property type="term" value="C:cytosol"/>
    <property type="evidence" value="ECO:0007669"/>
    <property type="project" value="TreeGrafter"/>
</dbReference>
<feature type="domain" description="Amidohydrolase 3" evidence="2">
    <location>
        <begin position="51"/>
        <end position="509"/>
    </location>
</feature>
<evidence type="ECO:0000313" key="4">
    <source>
        <dbReference type="Proteomes" id="UP000649617"/>
    </source>
</evidence>
<dbReference type="PANTHER" id="PTHR11647:SF1">
    <property type="entry name" value="COLLAPSIN RESPONSE MEDIATOR PROTEIN"/>
    <property type="match status" value="1"/>
</dbReference>
<evidence type="ECO:0000259" key="2">
    <source>
        <dbReference type="Pfam" id="PF07969"/>
    </source>
</evidence>
<proteinExistence type="inferred from homology"/>
<dbReference type="SUPFAM" id="SSF51556">
    <property type="entry name" value="Metallo-dependent hydrolases"/>
    <property type="match status" value="1"/>
</dbReference>
<dbReference type="Gene3D" id="2.30.40.10">
    <property type="entry name" value="Urease, subunit C, domain 1"/>
    <property type="match status" value="1"/>
</dbReference>
<dbReference type="EMBL" id="CAJNIZ010000001">
    <property type="protein sequence ID" value="CAE7148620.1"/>
    <property type="molecule type" value="Genomic_DNA"/>
</dbReference>
<evidence type="ECO:0000313" key="3">
    <source>
        <dbReference type="EMBL" id="CAE7148620.1"/>
    </source>
</evidence>
<sequence length="529" mass="56676">MVQKTSKIDVLIRGGTLVDGTGSVPVTGDIAIAGNKIVEVGSKIYAPRANVIDADGAVVAPGWVDIHTHYDGQVTWDDTLDPSFSNGVTTFIMGNCGVGFAPCRSGDEQALMDVMEGVEDIPGTALAEGVPWGAWHTFEQYLDYIGQRNYSMDFGTQLPHSALRLQVMGERAMNHEDATADDIASMQALAESATRAGALGFSTSRTVFHRNIDGNAIPGTYASADELIAIAQGIAEGGGAVIEAISSSSIGDMVASRQIGLLSGLTGYHGFMNRGVYIDELAFLPLSERVQRMRDPEMKRRVLADVDRNVQNAGSMAALANVFLLNAEKLYPLCDGFDYEPTSDESLGARASRTGKVIDEVLYDYLIENEGTGFAAILSANYIEGNLDVVREMLAHPETVTGLADAGAHVNLICDGSMPTTQLKHWAGGRTRGEAFPIEFIVEKQTRRNARLYGLKDRGTLEVGMRADLNVIDMSALSVAMPVSHRDLPAGGARLLQKTSGYEATLLNGIVTRRSDEDTGARPGRLVRG</sequence>